<dbReference type="PROSITE" id="PS51157">
    <property type="entry name" value="ZF_UBR"/>
    <property type="match status" value="1"/>
</dbReference>
<dbReference type="Pfam" id="PF02207">
    <property type="entry name" value="zf-UBR"/>
    <property type="match status" value="1"/>
</dbReference>
<evidence type="ECO:0000313" key="6">
    <source>
        <dbReference type="EMBL" id="CAD8207259.1"/>
    </source>
</evidence>
<reference evidence="6" key="1">
    <citation type="submission" date="2021-01" db="EMBL/GenBank/DDBJ databases">
        <authorList>
            <consortium name="Genoscope - CEA"/>
            <person name="William W."/>
        </authorList>
    </citation>
    <scope>NUCLEOTIDE SEQUENCE</scope>
</reference>
<evidence type="ECO:0000256" key="4">
    <source>
        <dbReference type="PROSITE-ProRule" id="PRU00508"/>
    </source>
</evidence>
<dbReference type="OrthoDB" id="15304at2759"/>
<dbReference type="PANTHER" id="PTHR38924">
    <property type="entry name" value="ASPARAGINE AND ASPARTATE RICH PROTEIN 1"/>
    <property type="match status" value="1"/>
</dbReference>
<evidence type="ECO:0000256" key="1">
    <source>
        <dbReference type="ARBA" id="ARBA00022723"/>
    </source>
</evidence>
<gene>
    <name evidence="6" type="ORF">POCTA_138.1.T1400120</name>
</gene>
<evidence type="ECO:0000256" key="2">
    <source>
        <dbReference type="ARBA" id="ARBA00022771"/>
    </source>
</evidence>
<evidence type="ECO:0000313" key="7">
    <source>
        <dbReference type="Proteomes" id="UP000683925"/>
    </source>
</evidence>
<proteinExistence type="predicted"/>
<dbReference type="SMART" id="SM00396">
    <property type="entry name" value="ZnF_UBR1"/>
    <property type="match status" value="1"/>
</dbReference>
<evidence type="ECO:0000259" key="5">
    <source>
        <dbReference type="PROSITE" id="PS51157"/>
    </source>
</evidence>
<protein>
    <recommendedName>
        <fullName evidence="5">UBR-type domain-containing protein</fullName>
    </recommendedName>
</protein>
<dbReference type="PANTHER" id="PTHR38924:SF2">
    <property type="entry name" value="CHROMOSOME UNDETERMINED SCAFFOLD_10, WHOLE GENOME SHOTGUN SEQUENCE"/>
    <property type="match status" value="1"/>
</dbReference>
<accession>A0A8S1Y022</accession>
<dbReference type="OMA" id="DYCQSCK"/>
<feature type="domain" description="UBR-type" evidence="5">
    <location>
        <begin position="45"/>
        <end position="113"/>
    </location>
</feature>
<organism evidence="6 7">
    <name type="scientific">Paramecium octaurelia</name>
    <dbReference type="NCBI Taxonomy" id="43137"/>
    <lineage>
        <taxon>Eukaryota</taxon>
        <taxon>Sar</taxon>
        <taxon>Alveolata</taxon>
        <taxon>Ciliophora</taxon>
        <taxon>Intramacronucleata</taxon>
        <taxon>Oligohymenophorea</taxon>
        <taxon>Peniculida</taxon>
        <taxon>Parameciidae</taxon>
        <taxon>Paramecium</taxon>
    </lineage>
</organism>
<keyword evidence="1" id="KW-0479">Metal-binding</keyword>
<dbReference type="Proteomes" id="UP000683925">
    <property type="component" value="Unassembled WGS sequence"/>
</dbReference>
<name>A0A8S1Y022_PAROT</name>
<keyword evidence="7" id="KW-1185">Reference proteome</keyword>
<keyword evidence="3" id="KW-0862">Zinc</keyword>
<evidence type="ECO:0000256" key="3">
    <source>
        <dbReference type="ARBA" id="ARBA00022833"/>
    </source>
</evidence>
<dbReference type="GO" id="GO:0008270">
    <property type="term" value="F:zinc ion binding"/>
    <property type="evidence" value="ECO:0007669"/>
    <property type="project" value="UniProtKB-KW"/>
</dbReference>
<sequence length="1422" mass="168948">METIESELQSLYNNNQQTIEMEELYNLLISKKSLHQQNHKQKVHSVCGAHIQNGGLSFQCFDCSGDAHHMICVKCFDINKHINHKFLLKHNSGCCDCGDENSLKLGICDDHQGHAHINKQEILSQIPEEIQKNTQILIRCLNNILYQLYLEIQPKSFILPFYVKIYHIAVKWKLKKIQESIDIQDYYERFCKALYFHQLLIKFIAWFIEVDHKNIFLITTILQEVDTNSKQLILQDIFQRQLLLESLGPYKGEQIVKIFYAFHADDQFKQLTHLTFMNEYHQFHKFFQLNQNVFNELKTIYEEMQGNDDEINGASLKAKESELSQEILSVQRKQHQSEKNFIYLYLTQFRGQHTQFCPQAMIETFLRPEICSPYLQSLIQSQQLYFQNVDFCQDFSYLHLNLLTFRTETKWFKDAIMNSFKQILDDKFDSFQENVINENDYEDFQKRQFFLTQLLRSYNNVQMGMTRIKLDKLVVQQNDLITVAILINYISLQLKIFNNQLKCLRSMMPKQIGKRNLSRIILYQCYLKLIQDMQNYRKFQQIDDFYSDYINVETNLSKQKGVYDAYLLLCLKLLKRPIVTNLIFIEMLILEYFDGQFVDKQEFLNYLMQVLKIKCLKDLKELFNHLLIETLQNFVSFNFDSQKRLYFKYSNINSQLESIDLAFIKLFLFLFQQEGLQFLEDIFQYFRIPIKMVASQIYNSILLNVISSDIEFWNVLQMVEEKIDIYPDQLKSTIHYAIINIFNQSSSLSYNEIQKYISQLKITTTNQSIKSFVQEICQLDQISKKFTLKKDVPQYFDPILFQKNTTIQGQFLDRLIDQRKSEEFITYGNYIQYKANEIIGQNESNANSIFSDKFVLLANKPFIQQLIQQIQQNHQQPLQTYQLLNNLIIIFYKKQNMIDQELFAQIYSLSQQQNQNDQNCVQYTNRIFDNLKQIFQIGSTTLQSQNNQILVSDKCKMKNKYLQKQTKFNQQLDINVQLEMPQEKYDENDYCQSCKQLLTNTDRYTPILIQTFAKQDLYETMPTQLHNILNDQKLNLLNISSCKHQFHSYCLVNSLKNKFQKDLPLWFISHCPICQQSCNLLFPNTLLEDHFDKFIEDAQATLIELNLDKELLSKHEGNEELIIPEMIYQLLINILIQMLVSKVDFQRSGKIKIFQQLLQILRNNYNKVKYQQKILNFKKGQIFILDIMLMIEKYVMQAIDNNEFHQKIQNILLSLPIQNDDIVKILFNTFEIEFKEKLFCNQQNNIKSKIITNFYETQNEISNQIATLLGDNFETFRHRYIKKLCKRCGFFNLNFQNSKDISVCLLCLQTFCLGSCKNNQTGNLSLHAEEKHNGHSLYVCLSSGKVVITSYPISLINYFTLYYNKLGQELEQLTDDDLDWDKYTLDMDKVEQISKIILLNQYQHIVRNALNDQHRQNIRRNL</sequence>
<dbReference type="InterPro" id="IPR003126">
    <property type="entry name" value="Znf_UBR"/>
</dbReference>
<feature type="zinc finger region" description="UBR-type" evidence="4">
    <location>
        <begin position="45"/>
        <end position="113"/>
    </location>
</feature>
<dbReference type="CDD" id="cd19670">
    <property type="entry name" value="UBR-box_UBR1_2_3"/>
    <property type="match status" value="1"/>
</dbReference>
<keyword evidence="2" id="KW-0863">Zinc-finger</keyword>
<comment type="caution">
    <text evidence="6">The sequence shown here is derived from an EMBL/GenBank/DDBJ whole genome shotgun (WGS) entry which is preliminary data.</text>
</comment>
<dbReference type="EMBL" id="CAJJDP010000141">
    <property type="protein sequence ID" value="CAD8207259.1"/>
    <property type="molecule type" value="Genomic_DNA"/>
</dbReference>